<dbReference type="SFLD" id="SFLDG00358">
    <property type="entry name" value="Main_(cytGST)"/>
    <property type="match status" value="1"/>
</dbReference>
<organism evidence="4 5">
    <name type="scientific">Novosphingobium pokkalii</name>
    <dbReference type="NCBI Taxonomy" id="1770194"/>
    <lineage>
        <taxon>Bacteria</taxon>
        <taxon>Pseudomonadati</taxon>
        <taxon>Pseudomonadota</taxon>
        <taxon>Alphaproteobacteria</taxon>
        <taxon>Sphingomonadales</taxon>
        <taxon>Sphingomonadaceae</taxon>
        <taxon>Novosphingobium</taxon>
    </lineage>
</organism>
<dbReference type="SFLD" id="SFLDS00019">
    <property type="entry name" value="Glutathione_Transferase_(cytos"/>
    <property type="match status" value="1"/>
</dbReference>
<evidence type="ECO:0000313" key="5">
    <source>
        <dbReference type="Proteomes" id="UP001595683"/>
    </source>
</evidence>
<dbReference type="InterPro" id="IPR036282">
    <property type="entry name" value="Glutathione-S-Trfase_C_sf"/>
</dbReference>
<dbReference type="InterPro" id="IPR004045">
    <property type="entry name" value="Glutathione_S-Trfase_N"/>
</dbReference>
<feature type="domain" description="GST C-terminal" evidence="3">
    <location>
        <begin position="88"/>
        <end position="213"/>
    </location>
</feature>
<dbReference type="CDD" id="cd03048">
    <property type="entry name" value="GST_N_Ure2p_like"/>
    <property type="match status" value="1"/>
</dbReference>
<evidence type="ECO:0000313" key="4">
    <source>
        <dbReference type="EMBL" id="MFC3673729.1"/>
    </source>
</evidence>
<dbReference type="EMBL" id="JBHRYE010000051">
    <property type="protein sequence ID" value="MFC3673729.1"/>
    <property type="molecule type" value="Genomic_DNA"/>
</dbReference>
<dbReference type="RefSeq" id="WP_191325737.1">
    <property type="nucleotide sequence ID" value="NZ_BMZP01000021.1"/>
</dbReference>
<comment type="caution">
    <text evidence="4">The sequence shown here is derived from an EMBL/GenBank/DDBJ whole genome shotgun (WGS) entry which is preliminary data.</text>
</comment>
<evidence type="ECO:0000259" key="2">
    <source>
        <dbReference type="PROSITE" id="PS50404"/>
    </source>
</evidence>
<dbReference type="SUPFAM" id="SSF47616">
    <property type="entry name" value="GST C-terminal domain-like"/>
    <property type="match status" value="1"/>
</dbReference>
<sequence length="231" mass="25917">MITLYGMSSPNVVKIFLMLEEIGAEYGFERCDVILGEQFSDQFLALNPNAKVPVIVDDDSTDGPVTIFESGAILIYLAEKSGKFFPAEGAGRYHALQWLMFQMAGVGPTFGQAIHFRDRSSGNDYAIARFRRELDRLCGVIDTVLATRAYLASDTYSIADIALFPWMRTCTRFFADVEFGPATRRWYDSVAQRPATVRALNVVEGLSSMDRKSMKSASPEQLVRYYGRPRD</sequence>
<reference evidence="5" key="1">
    <citation type="journal article" date="2019" name="Int. J. Syst. Evol. Microbiol.">
        <title>The Global Catalogue of Microorganisms (GCM) 10K type strain sequencing project: providing services to taxonomists for standard genome sequencing and annotation.</title>
        <authorList>
            <consortium name="The Broad Institute Genomics Platform"/>
            <consortium name="The Broad Institute Genome Sequencing Center for Infectious Disease"/>
            <person name="Wu L."/>
            <person name="Ma J."/>
        </authorList>
    </citation>
    <scope>NUCLEOTIDE SEQUENCE [LARGE SCALE GENOMIC DNA]</scope>
    <source>
        <strain evidence="5">KCTC 42224</strain>
    </source>
</reference>
<keyword evidence="5" id="KW-1185">Reference proteome</keyword>
<dbReference type="Gene3D" id="1.20.1050.10">
    <property type="match status" value="1"/>
</dbReference>
<proteinExistence type="inferred from homology"/>
<feature type="domain" description="GST N-terminal" evidence="2">
    <location>
        <begin position="1"/>
        <end position="85"/>
    </location>
</feature>
<accession>A0ABV7V956</accession>
<protein>
    <submittedName>
        <fullName evidence="4">Glutathione S-transferase family protein</fullName>
    </submittedName>
</protein>
<dbReference type="SUPFAM" id="SSF52833">
    <property type="entry name" value="Thioredoxin-like"/>
    <property type="match status" value="1"/>
</dbReference>
<dbReference type="InterPro" id="IPR036249">
    <property type="entry name" value="Thioredoxin-like_sf"/>
</dbReference>
<dbReference type="SFLD" id="SFLDG01151">
    <property type="entry name" value="Main.2:_Nu-like"/>
    <property type="match status" value="1"/>
</dbReference>
<evidence type="ECO:0000256" key="1">
    <source>
        <dbReference type="RuleBase" id="RU003494"/>
    </source>
</evidence>
<dbReference type="PANTHER" id="PTHR44051:SF19">
    <property type="entry name" value="DISULFIDE-BOND OXIDOREDUCTASE YFCG"/>
    <property type="match status" value="1"/>
</dbReference>
<dbReference type="PROSITE" id="PS50405">
    <property type="entry name" value="GST_CTER"/>
    <property type="match status" value="1"/>
</dbReference>
<dbReference type="PANTHER" id="PTHR44051">
    <property type="entry name" value="GLUTATHIONE S-TRANSFERASE-RELATED"/>
    <property type="match status" value="1"/>
</dbReference>
<dbReference type="InterPro" id="IPR004046">
    <property type="entry name" value="GST_C"/>
</dbReference>
<gene>
    <name evidence="4" type="ORF">ACFOOT_20095</name>
</gene>
<dbReference type="Gene3D" id="3.40.30.10">
    <property type="entry name" value="Glutaredoxin"/>
    <property type="match status" value="1"/>
</dbReference>
<name>A0ABV7V956_9SPHN</name>
<evidence type="ECO:0000259" key="3">
    <source>
        <dbReference type="PROSITE" id="PS50405"/>
    </source>
</evidence>
<dbReference type="Pfam" id="PF02798">
    <property type="entry name" value="GST_N"/>
    <property type="match status" value="1"/>
</dbReference>
<dbReference type="PROSITE" id="PS50404">
    <property type="entry name" value="GST_NTER"/>
    <property type="match status" value="1"/>
</dbReference>
<dbReference type="InterPro" id="IPR010987">
    <property type="entry name" value="Glutathione-S-Trfase_C-like"/>
</dbReference>
<dbReference type="InterPro" id="IPR040079">
    <property type="entry name" value="Glutathione_S-Trfase"/>
</dbReference>
<comment type="similarity">
    <text evidence="1">Belongs to the GST superfamily.</text>
</comment>
<dbReference type="Proteomes" id="UP001595683">
    <property type="component" value="Unassembled WGS sequence"/>
</dbReference>
<dbReference type="Pfam" id="PF00043">
    <property type="entry name" value="GST_C"/>
    <property type="match status" value="1"/>
</dbReference>